<feature type="transmembrane region" description="Helical" evidence="1">
    <location>
        <begin position="215"/>
        <end position="232"/>
    </location>
</feature>
<evidence type="ECO:0000256" key="1">
    <source>
        <dbReference type="SAM" id="Phobius"/>
    </source>
</evidence>
<proteinExistence type="predicted"/>
<dbReference type="GeneID" id="64217049"/>
<dbReference type="AlphaFoldDB" id="A0A2L1TUS8"/>
<keyword evidence="1" id="KW-0812">Transmembrane</keyword>
<feature type="transmembrane region" description="Helical" evidence="1">
    <location>
        <begin position="244"/>
        <end position="263"/>
    </location>
</feature>
<organism evidence="2 3">
    <name type="scientific">Paenibacillus larvae subsp. larvae</name>
    <dbReference type="NCBI Taxonomy" id="147375"/>
    <lineage>
        <taxon>Bacteria</taxon>
        <taxon>Bacillati</taxon>
        <taxon>Bacillota</taxon>
        <taxon>Bacilli</taxon>
        <taxon>Bacillales</taxon>
        <taxon>Paenibacillaceae</taxon>
        <taxon>Paenibacillus</taxon>
    </lineage>
</organism>
<feature type="transmembrane region" description="Helical" evidence="1">
    <location>
        <begin position="40"/>
        <end position="62"/>
    </location>
</feature>
<gene>
    <name evidence="2" type="ORF">ERICIII_00166</name>
</gene>
<evidence type="ECO:0000313" key="2">
    <source>
        <dbReference type="EMBL" id="AVF24431.1"/>
    </source>
</evidence>
<sequence length="584" mass="67517">MLRLMKFQALEFMRKPVWFVLFLGAIGVAVFLPSENLTDLYIIPSLIYMIMMMTLLFFLFGAEEARAEQMNNQIEFYRTTPKLISLLVSKFLYWLILATVVYFILYLTVVGYIQFTHHNVTIKLIGESFTYTVFCWLLPFYFSLLLGYLFYSIYPSLFSYLGIIVLWFLTTPYNSMLRFIPSWIGGWLINGDTNIQLTATNIYPLEKMLPNTGVYIQRLFMCLLLLSLFGLIKAYQKVQLKRVCGGLVIAACTLPIFSPYVPYITDPERTGLQDSVFTLPQGNLSNKLDYKISDYHIDFVHGQNNHDFNYTVDISLTSQKPEIVLALWQSFRISQTSFNGAPIPSIKKDENLVYVDLPGKTLEGTLRMDIATDSYDKITPNTFELISTSPWYPMHPKEALNPYHNGVKETYTITTPKASENIISNLPKQSDGRWEGEAYGPTLLRGPFMEQADLIHPEFTPLQDEKELKQSILDAVDQNNKRWNGAVTGPQKIYFLTISSEFSANPDEWFTIYRKGIMPSSMILTPLFLRPEQNFKELNLFQSFYFGDIENKDARPMYEQEYGVPFMDLIYNKYAPLTRKAETY</sequence>
<keyword evidence="1" id="KW-0472">Membrane</keyword>
<feature type="transmembrane region" description="Helical" evidence="1">
    <location>
        <begin position="129"/>
        <end position="150"/>
    </location>
</feature>
<protein>
    <submittedName>
        <fullName evidence="2">ABC-2 family transporter protein</fullName>
    </submittedName>
</protein>
<accession>A0A2L1TUS8</accession>
<dbReference type="Proteomes" id="UP000239833">
    <property type="component" value="Chromosome"/>
</dbReference>
<feature type="transmembrane region" description="Helical" evidence="1">
    <location>
        <begin position="83"/>
        <end position="109"/>
    </location>
</feature>
<dbReference type="RefSeq" id="WP_077996484.1">
    <property type="nucleotide sequence ID" value="NZ_CP019655.1"/>
</dbReference>
<keyword evidence="1" id="KW-1133">Transmembrane helix</keyword>
<evidence type="ECO:0000313" key="3">
    <source>
        <dbReference type="Proteomes" id="UP000239833"/>
    </source>
</evidence>
<name>A0A2L1TUS8_9BACL</name>
<feature type="transmembrane region" description="Helical" evidence="1">
    <location>
        <begin position="16"/>
        <end position="34"/>
    </location>
</feature>
<dbReference type="EMBL" id="CP019655">
    <property type="protein sequence ID" value="AVF24431.1"/>
    <property type="molecule type" value="Genomic_DNA"/>
</dbReference>
<reference evidence="3" key="1">
    <citation type="submission" date="2017-02" db="EMBL/GenBank/DDBJ databases">
        <title>Delineation of Paenibacillus larvae strains originating from foulbrood outbreaks.</title>
        <authorList>
            <person name="Beims H."/>
            <person name="Bunk B."/>
            <person name="Sproeer C."/>
            <person name="Mohr K.I."/>
            <person name="Pradella S."/>
            <person name="Guenther G."/>
            <person name="Rohde M."/>
            <person name="von der Ohe W."/>
            <person name="Steinert M."/>
        </authorList>
    </citation>
    <scope>NUCLEOTIDE SEQUENCE [LARGE SCALE GENOMIC DNA]</scope>
    <source>
        <strain evidence="3">Eric_III</strain>
    </source>
</reference>
<feature type="transmembrane region" description="Helical" evidence="1">
    <location>
        <begin position="157"/>
        <end position="173"/>
    </location>
</feature>